<dbReference type="Gene3D" id="3.30.559.30">
    <property type="entry name" value="Nonribosomal peptide synthetase, condensation domain"/>
    <property type="match status" value="1"/>
</dbReference>
<comment type="caution">
    <text evidence="1">The sequence shown here is derived from an EMBL/GenBank/DDBJ whole genome shotgun (WGS) entry which is preliminary data.</text>
</comment>
<name>A0A6N9V797_STRMI</name>
<evidence type="ECO:0000313" key="2">
    <source>
        <dbReference type="Proteomes" id="UP000471648"/>
    </source>
</evidence>
<proteinExistence type="predicted"/>
<dbReference type="EMBL" id="JAAGME010000134">
    <property type="protein sequence ID" value="NEB65951.1"/>
    <property type="molecule type" value="Genomic_DNA"/>
</dbReference>
<reference evidence="1 2" key="1">
    <citation type="submission" date="2020-01" db="EMBL/GenBank/DDBJ databases">
        <title>Insect and environment-associated Actinomycetes.</title>
        <authorList>
            <person name="Currrie C."/>
            <person name="Chevrette M."/>
            <person name="Carlson C."/>
            <person name="Stubbendieck R."/>
            <person name="Wendt-Pienkowski E."/>
        </authorList>
    </citation>
    <scope>NUCLEOTIDE SEQUENCE [LARGE SCALE GENOMIC DNA]</scope>
    <source>
        <strain evidence="1 2">SID14438</strain>
    </source>
</reference>
<gene>
    <name evidence="1" type="ORF">G3I39_02525</name>
</gene>
<dbReference type="Proteomes" id="UP000471648">
    <property type="component" value="Unassembled WGS sequence"/>
</dbReference>
<dbReference type="RefSeq" id="WP_164356025.1">
    <property type="nucleotide sequence ID" value="NZ_JAAGME010000134.1"/>
</dbReference>
<organism evidence="1 2">
    <name type="scientific">Streptomyces microflavus</name>
    <name type="common">Streptomyces lipmanii</name>
    <dbReference type="NCBI Taxonomy" id="1919"/>
    <lineage>
        <taxon>Bacteria</taxon>
        <taxon>Bacillati</taxon>
        <taxon>Actinomycetota</taxon>
        <taxon>Actinomycetes</taxon>
        <taxon>Kitasatosporales</taxon>
        <taxon>Streptomycetaceae</taxon>
        <taxon>Streptomyces</taxon>
    </lineage>
</organism>
<feature type="non-terminal residue" evidence="1">
    <location>
        <position position="94"/>
    </location>
</feature>
<accession>A0A6N9V797</accession>
<dbReference type="AlphaFoldDB" id="A0A6N9V797"/>
<evidence type="ECO:0000313" key="1">
    <source>
        <dbReference type="EMBL" id="NEB65951.1"/>
    </source>
</evidence>
<sequence>PDWARLMKSVRRDLRAVPRDGLGYGVLRHLAPEDSPASGLRTLPEPEVVFNYLGQYESAAPAKSASGSGRLIAVEHGALGEDAGSEEIATHLLE</sequence>
<feature type="non-terminal residue" evidence="1">
    <location>
        <position position="1"/>
    </location>
</feature>
<protein>
    <submittedName>
        <fullName evidence="1">Uncharacterized protein</fullName>
    </submittedName>
</protein>